<protein>
    <recommendedName>
        <fullName evidence="3">Lysozyme</fullName>
        <ecNumber evidence="3">3.2.1.17</ecNumber>
    </recommendedName>
</protein>
<dbReference type="SUPFAM" id="SSF53955">
    <property type="entry name" value="Lysozyme-like"/>
    <property type="match status" value="1"/>
</dbReference>
<dbReference type="Pfam" id="PF00959">
    <property type="entry name" value="Phage_lysozyme"/>
    <property type="match status" value="1"/>
</dbReference>
<name>A0A5D3K9V1_9BRAD</name>
<dbReference type="GO" id="GO:0009253">
    <property type="term" value="P:peptidoglycan catabolic process"/>
    <property type="evidence" value="ECO:0007669"/>
    <property type="project" value="InterPro"/>
</dbReference>
<reference evidence="4 5" key="1">
    <citation type="submission" date="2019-08" db="EMBL/GenBank/DDBJ databases">
        <title>Bradyrhizobium hipponensis sp. nov., a rhizobium isolated from a Lupinus angustifolius root nodule in Tunisia.</title>
        <authorList>
            <person name="Off K."/>
            <person name="Rejili M."/>
            <person name="Mars M."/>
            <person name="Brachmann A."/>
            <person name="Marin M."/>
        </authorList>
    </citation>
    <scope>NUCLEOTIDE SEQUENCE [LARGE SCALE GENOMIC DNA]</scope>
    <source>
        <strain evidence="4 5">CTAW71</strain>
    </source>
</reference>
<dbReference type="EC" id="3.2.1.17" evidence="3"/>
<dbReference type="Gene3D" id="1.10.530.40">
    <property type="match status" value="1"/>
</dbReference>
<dbReference type="GO" id="GO:0003796">
    <property type="term" value="F:lysozyme activity"/>
    <property type="evidence" value="ECO:0007669"/>
    <property type="project" value="UniProtKB-EC"/>
</dbReference>
<evidence type="ECO:0000313" key="5">
    <source>
        <dbReference type="Proteomes" id="UP000324758"/>
    </source>
</evidence>
<dbReference type="RefSeq" id="WP_148774682.1">
    <property type="nucleotide sequence ID" value="NZ_VSSS01000037.1"/>
</dbReference>
<dbReference type="InterPro" id="IPR002196">
    <property type="entry name" value="Glyco_hydro_24"/>
</dbReference>
<keyword evidence="1 3" id="KW-0929">Antimicrobial</keyword>
<comment type="catalytic activity">
    <reaction evidence="3">
        <text>Hydrolysis of (1-&gt;4)-beta-linkages between N-acetylmuramic acid and N-acetyl-D-glucosamine residues in a peptidoglycan and between N-acetyl-D-glucosamine residues in chitodextrins.</text>
        <dbReference type="EC" id="3.2.1.17"/>
    </reaction>
</comment>
<dbReference type="Proteomes" id="UP000324758">
    <property type="component" value="Unassembled WGS sequence"/>
</dbReference>
<keyword evidence="3" id="KW-0378">Hydrolase</keyword>
<comment type="similarity">
    <text evidence="3">Belongs to the glycosyl hydrolase 24 family.</text>
</comment>
<dbReference type="OrthoDB" id="5327667at2"/>
<proteinExistence type="inferred from homology"/>
<accession>A0A5D3K9V1</accession>
<sequence length="154" mass="17251">MIILSLAEWPRQWHADNRLRPYHAAGGLQISQGLCLTRAQADELLSEDLAPCERAVNRLLKARGRAHQFDALVDIYFNCASGAIAVIKLINAGADRGVGQAWHDVSTFSATWIGRGETEIVFWERKAVFYPFNSAPCTQSAKMEVLFVFQWDQA</sequence>
<evidence type="ECO:0000256" key="2">
    <source>
        <dbReference type="ARBA" id="ARBA00022638"/>
    </source>
</evidence>
<evidence type="ECO:0000256" key="3">
    <source>
        <dbReference type="RuleBase" id="RU003788"/>
    </source>
</evidence>
<keyword evidence="5" id="KW-1185">Reference proteome</keyword>
<gene>
    <name evidence="4" type="ORF">FXB40_24095</name>
</gene>
<dbReference type="GO" id="GO:0042742">
    <property type="term" value="P:defense response to bacterium"/>
    <property type="evidence" value="ECO:0007669"/>
    <property type="project" value="UniProtKB-KW"/>
</dbReference>
<dbReference type="GO" id="GO:0031640">
    <property type="term" value="P:killing of cells of another organism"/>
    <property type="evidence" value="ECO:0007669"/>
    <property type="project" value="UniProtKB-KW"/>
</dbReference>
<organism evidence="4 5">
    <name type="scientific">Bradyrhizobium rifense</name>
    <dbReference type="NCBI Taxonomy" id="515499"/>
    <lineage>
        <taxon>Bacteria</taxon>
        <taxon>Pseudomonadati</taxon>
        <taxon>Pseudomonadota</taxon>
        <taxon>Alphaproteobacteria</taxon>
        <taxon>Hyphomicrobiales</taxon>
        <taxon>Nitrobacteraceae</taxon>
        <taxon>Bradyrhizobium</taxon>
    </lineage>
</organism>
<dbReference type="InterPro" id="IPR023347">
    <property type="entry name" value="Lysozyme_dom_sf"/>
</dbReference>
<evidence type="ECO:0000313" key="4">
    <source>
        <dbReference type="EMBL" id="TYL92542.1"/>
    </source>
</evidence>
<keyword evidence="2 3" id="KW-0081">Bacteriolytic enzyme</keyword>
<dbReference type="GO" id="GO:0016998">
    <property type="term" value="P:cell wall macromolecule catabolic process"/>
    <property type="evidence" value="ECO:0007669"/>
    <property type="project" value="InterPro"/>
</dbReference>
<evidence type="ECO:0000256" key="1">
    <source>
        <dbReference type="ARBA" id="ARBA00022529"/>
    </source>
</evidence>
<dbReference type="InterPro" id="IPR023346">
    <property type="entry name" value="Lysozyme-like_dom_sf"/>
</dbReference>
<comment type="caution">
    <text evidence="4">The sequence shown here is derived from an EMBL/GenBank/DDBJ whole genome shotgun (WGS) entry which is preliminary data.</text>
</comment>
<dbReference type="EMBL" id="VSSS01000037">
    <property type="protein sequence ID" value="TYL92542.1"/>
    <property type="molecule type" value="Genomic_DNA"/>
</dbReference>
<keyword evidence="3" id="KW-0326">Glycosidase</keyword>
<dbReference type="AlphaFoldDB" id="A0A5D3K9V1"/>